<evidence type="ECO:0000313" key="4">
    <source>
        <dbReference type="EMBL" id="TQM38307.1"/>
    </source>
</evidence>
<dbReference type="EMBL" id="VFPH01000002">
    <property type="protein sequence ID" value="TQM38307.1"/>
    <property type="molecule type" value="Genomic_DNA"/>
</dbReference>
<dbReference type="Pfam" id="PF13229">
    <property type="entry name" value="Beta_helix"/>
    <property type="match status" value="1"/>
</dbReference>
<organism evidence="4 5">
    <name type="scientific">Pseudonocardia cypriaca</name>
    <dbReference type="NCBI Taxonomy" id="882449"/>
    <lineage>
        <taxon>Bacteria</taxon>
        <taxon>Bacillati</taxon>
        <taxon>Actinomycetota</taxon>
        <taxon>Actinomycetes</taxon>
        <taxon>Pseudonocardiales</taxon>
        <taxon>Pseudonocardiaceae</taxon>
        <taxon>Pseudonocardia</taxon>
    </lineage>
</organism>
<accession>A0A543FWU8</accession>
<reference evidence="4 5" key="1">
    <citation type="submission" date="2019-06" db="EMBL/GenBank/DDBJ databases">
        <title>Sequencing the genomes of 1000 actinobacteria strains.</title>
        <authorList>
            <person name="Klenk H.-P."/>
        </authorList>
    </citation>
    <scope>NUCLEOTIDE SEQUENCE [LARGE SCALE GENOMIC DNA]</scope>
    <source>
        <strain evidence="4 5">DSM 45511</strain>
    </source>
</reference>
<dbReference type="SUPFAM" id="SSF51126">
    <property type="entry name" value="Pectin lyase-like"/>
    <property type="match status" value="1"/>
</dbReference>
<keyword evidence="5" id="KW-1185">Reference proteome</keyword>
<dbReference type="OrthoDB" id="3560303at2"/>
<evidence type="ECO:0000313" key="5">
    <source>
        <dbReference type="Proteomes" id="UP000319818"/>
    </source>
</evidence>
<sequence>MSRRAWFSRLAAAGAVLGTVGVLLSGELFGGVAYAAPAVVAPTAATQPVQVPDPNPEGPSAAERAAAQARAEAARRAARAAAKRAEAARKVRITWEKRGRPHRMAVVRSNRIDVVTDGRLTRQVGGGGTVTINTLDRALPSNWLATSDGTATLSAAIVLTPGTALEVGNPIKRLELIGGPTPQDATAIYTGSGRVSLNGVTVTSADPTTRQAVAPTSPGRPFFAVSARGRFEAVDSTISDLGTPSTGIDGGRAGVTFNQGATGSLVRTTVQRNTTGVELSRSDGVHLEDVTFTGSVGDGLVLTGDRGTTMKGIRALGNGDNGVVVAGESTDRPVTGITTKGNGGYGVVVVGQTRGQLADIDTTGDQSGGLRINRSTDVHVTDLTATDQPAGVYVHVSSARIVLDHLRTSGGRRGVVIEKSTDGLELRDSKIDGARVAGVGIGGKHVLLSGVQVSDSRAAVRVERGAEGIRLAGLVLDGGRDGVVATAGTTGVVIADLLARNVASDAVRSASADAEIIGGRITGGATGIDVAAATTISGVTIDGAAEGIHSRSSDLVRADEVSVDALNLGVNALPGSRFHLTGSSVHALEALRGPIQQHGTNDLSLPPLNLLSAIGVPLILLAIVLEQVHATRQRRAGIRRRRLPPVPVGATG</sequence>
<dbReference type="GO" id="GO:0016829">
    <property type="term" value="F:lyase activity"/>
    <property type="evidence" value="ECO:0007669"/>
    <property type="project" value="UniProtKB-KW"/>
</dbReference>
<dbReference type="Proteomes" id="UP000319818">
    <property type="component" value="Unassembled WGS sequence"/>
</dbReference>
<dbReference type="InterPro" id="IPR012334">
    <property type="entry name" value="Pectin_lyas_fold"/>
</dbReference>
<dbReference type="SMART" id="SM00710">
    <property type="entry name" value="PbH1"/>
    <property type="match status" value="10"/>
</dbReference>
<feature type="transmembrane region" description="Helical" evidence="2">
    <location>
        <begin position="605"/>
        <end position="625"/>
    </location>
</feature>
<dbReference type="AlphaFoldDB" id="A0A543FWU8"/>
<keyword evidence="4" id="KW-0456">Lyase</keyword>
<gene>
    <name evidence="4" type="ORF">FB388_5538</name>
</gene>
<evidence type="ECO:0000256" key="1">
    <source>
        <dbReference type="SAM" id="MobiDB-lite"/>
    </source>
</evidence>
<name>A0A543FWU8_9PSEU</name>
<feature type="domain" description="Right handed beta helix" evidence="3">
    <location>
        <begin position="254"/>
        <end position="400"/>
    </location>
</feature>
<dbReference type="Gene3D" id="2.160.20.10">
    <property type="entry name" value="Single-stranded right-handed beta-helix, Pectin lyase-like"/>
    <property type="match status" value="1"/>
</dbReference>
<comment type="caution">
    <text evidence="4">The sequence shown here is derived from an EMBL/GenBank/DDBJ whole genome shotgun (WGS) entry which is preliminary data.</text>
</comment>
<dbReference type="RefSeq" id="WP_142104992.1">
    <property type="nucleotide sequence ID" value="NZ_VFPH01000002.1"/>
</dbReference>
<feature type="region of interest" description="Disordered" evidence="1">
    <location>
        <begin position="47"/>
        <end position="73"/>
    </location>
</feature>
<keyword evidence="2" id="KW-0472">Membrane</keyword>
<dbReference type="InterPro" id="IPR011050">
    <property type="entry name" value="Pectin_lyase_fold/virulence"/>
</dbReference>
<feature type="compositionally biased region" description="Low complexity" evidence="1">
    <location>
        <begin position="61"/>
        <end position="71"/>
    </location>
</feature>
<evidence type="ECO:0000259" key="3">
    <source>
        <dbReference type="Pfam" id="PF13229"/>
    </source>
</evidence>
<protein>
    <submittedName>
        <fullName evidence="4">Parallel beta helix pectate lyase-like protein</fullName>
    </submittedName>
</protein>
<proteinExistence type="predicted"/>
<keyword evidence="2" id="KW-1133">Transmembrane helix</keyword>
<dbReference type="InterPro" id="IPR006626">
    <property type="entry name" value="PbH1"/>
</dbReference>
<evidence type="ECO:0000256" key="2">
    <source>
        <dbReference type="SAM" id="Phobius"/>
    </source>
</evidence>
<keyword evidence="2" id="KW-0812">Transmembrane</keyword>
<dbReference type="InterPro" id="IPR039448">
    <property type="entry name" value="Beta_helix"/>
</dbReference>